<feature type="non-terminal residue" evidence="2">
    <location>
        <position position="85"/>
    </location>
</feature>
<evidence type="ECO:0000256" key="1">
    <source>
        <dbReference type="SAM" id="Phobius"/>
    </source>
</evidence>
<comment type="caution">
    <text evidence="2">The sequence shown here is derived from an EMBL/GenBank/DDBJ whole genome shotgun (WGS) entry which is preliminary data.</text>
</comment>
<organism evidence="2">
    <name type="scientific">marine sediment metagenome</name>
    <dbReference type="NCBI Taxonomy" id="412755"/>
    <lineage>
        <taxon>unclassified sequences</taxon>
        <taxon>metagenomes</taxon>
        <taxon>ecological metagenomes</taxon>
    </lineage>
</organism>
<feature type="transmembrane region" description="Helical" evidence="1">
    <location>
        <begin position="47"/>
        <end position="67"/>
    </location>
</feature>
<dbReference type="AlphaFoldDB" id="X1ITX4"/>
<dbReference type="EMBL" id="BARU01037161">
    <property type="protein sequence ID" value="GAH85167.1"/>
    <property type="molecule type" value="Genomic_DNA"/>
</dbReference>
<protein>
    <submittedName>
        <fullName evidence="2">Uncharacterized protein</fullName>
    </submittedName>
</protein>
<name>X1ITX4_9ZZZZ</name>
<keyword evidence="1" id="KW-0812">Transmembrane</keyword>
<gene>
    <name evidence="2" type="ORF">S03H2_57944</name>
</gene>
<sequence>MLVSGAVAINIYFFKPTGASVMIAIGVYLVLGPVFRIRKWREFGSDVLILLWGMAIGFVPLVIFYIWQGQLPALLTSIPLVDEIT</sequence>
<keyword evidence="1" id="KW-0472">Membrane</keyword>
<evidence type="ECO:0000313" key="2">
    <source>
        <dbReference type="EMBL" id="GAH85167.1"/>
    </source>
</evidence>
<proteinExistence type="predicted"/>
<keyword evidence="1" id="KW-1133">Transmembrane helix</keyword>
<accession>X1ITX4</accession>
<feature type="transmembrane region" description="Helical" evidence="1">
    <location>
        <begin position="12"/>
        <end position="35"/>
    </location>
</feature>
<reference evidence="2" key="1">
    <citation type="journal article" date="2014" name="Front. Microbiol.">
        <title>High frequency of phylogenetically diverse reductive dehalogenase-homologous genes in deep subseafloor sedimentary metagenomes.</title>
        <authorList>
            <person name="Kawai M."/>
            <person name="Futagami T."/>
            <person name="Toyoda A."/>
            <person name="Takaki Y."/>
            <person name="Nishi S."/>
            <person name="Hori S."/>
            <person name="Arai W."/>
            <person name="Tsubouchi T."/>
            <person name="Morono Y."/>
            <person name="Uchiyama I."/>
            <person name="Ito T."/>
            <person name="Fujiyama A."/>
            <person name="Inagaki F."/>
            <person name="Takami H."/>
        </authorList>
    </citation>
    <scope>NUCLEOTIDE SEQUENCE</scope>
    <source>
        <strain evidence="2">Expedition CK06-06</strain>
    </source>
</reference>